<keyword evidence="2" id="KW-1185">Reference proteome</keyword>
<keyword evidence="1" id="KW-0540">Nuclease</keyword>
<dbReference type="InterPro" id="IPR036237">
    <property type="entry name" value="Xyl_isomerase-like_sf"/>
</dbReference>
<sequence length="86" mass="9470">MPSGLGDADLDGCFRTLNQIGYEDPISIEWEDSGMDHLASVPLVLTYAREHVHNLPAAAFDVLLRVLDRRKGPPVESVIDSHNVTD</sequence>
<organism evidence="1 2">
    <name type="scientific">Actinomyces massiliensis F0489</name>
    <dbReference type="NCBI Taxonomy" id="1125718"/>
    <lineage>
        <taxon>Bacteria</taxon>
        <taxon>Bacillati</taxon>
        <taxon>Actinomycetota</taxon>
        <taxon>Actinomycetes</taxon>
        <taxon>Actinomycetales</taxon>
        <taxon>Actinomycetaceae</taxon>
        <taxon>Actinomyces</taxon>
    </lineage>
</organism>
<dbReference type="SUPFAM" id="SSF51658">
    <property type="entry name" value="Xylose isomerase-like"/>
    <property type="match status" value="1"/>
</dbReference>
<dbReference type="Gene3D" id="3.20.20.150">
    <property type="entry name" value="Divalent-metal-dependent TIM barrel enzymes"/>
    <property type="match status" value="1"/>
</dbReference>
<name>J0NMQ9_9ACTO</name>
<dbReference type="eggNOG" id="COG1082">
    <property type="taxonomic scope" value="Bacteria"/>
</dbReference>
<proteinExistence type="predicted"/>
<keyword evidence="1" id="KW-0378">Hydrolase</keyword>
<evidence type="ECO:0000313" key="1">
    <source>
        <dbReference type="EMBL" id="EJF46052.1"/>
    </source>
</evidence>
<dbReference type="AlphaFoldDB" id="J0NMQ9"/>
<gene>
    <name evidence="1" type="ORF">HMPREF1318_2757</name>
</gene>
<dbReference type="GO" id="GO:0004519">
    <property type="term" value="F:endonuclease activity"/>
    <property type="evidence" value="ECO:0007669"/>
    <property type="project" value="UniProtKB-KW"/>
</dbReference>
<comment type="caution">
    <text evidence="1">The sequence shown here is derived from an EMBL/GenBank/DDBJ whole genome shotgun (WGS) entry which is preliminary data.</text>
</comment>
<reference evidence="1 2" key="1">
    <citation type="submission" date="2012-05" db="EMBL/GenBank/DDBJ databases">
        <authorList>
            <person name="Harkins D.M."/>
            <person name="Madupu R."/>
            <person name="Durkin A.S."/>
            <person name="Torralba M."/>
            <person name="Methe B."/>
            <person name="Sutton G.G."/>
            <person name="Nelson K.E."/>
        </authorList>
    </citation>
    <scope>NUCLEOTIDE SEQUENCE [LARGE SCALE GENOMIC DNA]</scope>
    <source>
        <strain evidence="1 2">F0489</strain>
    </source>
</reference>
<keyword evidence="1" id="KW-0255">Endonuclease</keyword>
<protein>
    <submittedName>
        <fullName evidence="1">AP endonuclease 2, C-terminal domain protein</fullName>
    </submittedName>
</protein>
<dbReference type="Proteomes" id="UP000002941">
    <property type="component" value="Unassembled WGS sequence"/>
</dbReference>
<dbReference type="PATRIC" id="fig|1125718.3.peg.1108"/>
<dbReference type="RefSeq" id="WP_008731006.1">
    <property type="nucleotide sequence ID" value="NZ_AKFT01000082.1"/>
</dbReference>
<accession>J0NMQ9</accession>
<dbReference type="EMBL" id="AKFT01000082">
    <property type="protein sequence ID" value="EJF46052.1"/>
    <property type="molecule type" value="Genomic_DNA"/>
</dbReference>
<evidence type="ECO:0000313" key="2">
    <source>
        <dbReference type="Proteomes" id="UP000002941"/>
    </source>
</evidence>